<evidence type="ECO:0000256" key="8">
    <source>
        <dbReference type="HAMAP-Rule" id="MF_00127"/>
    </source>
</evidence>
<proteinExistence type="inferred from homology"/>
<dbReference type="PANTHER" id="PTHR43707:SF1">
    <property type="entry name" value="HISTIDINE--TRNA LIGASE, MITOCHONDRIAL-RELATED"/>
    <property type="match status" value="1"/>
</dbReference>
<accession>A0A1I6LRT6</accession>
<comment type="similarity">
    <text evidence="1 8">Belongs to the class-II aminoacyl-tRNA synthetase family.</text>
</comment>
<dbReference type="GO" id="GO:0006427">
    <property type="term" value="P:histidyl-tRNA aminoacylation"/>
    <property type="evidence" value="ECO:0007669"/>
    <property type="project" value="UniProtKB-UniRule"/>
</dbReference>
<dbReference type="AlphaFoldDB" id="A0A1I6LRT6"/>
<dbReference type="Pfam" id="PF13393">
    <property type="entry name" value="tRNA-synt_His"/>
    <property type="match status" value="1"/>
</dbReference>
<evidence type="ECO:0000256" key="4">
    <source>
        <dbReference type="ARBA" id="ARBA00022741"/>
    </source>
</evidence>
<evidence type="ECO:0000256" key="1">
    <source>
        <dbReference type="ARBA" id="ARBA00008226"/>
    </source>
</evidence>
<dbReference type="Gene3D" id="3.30.930.10">
    <property type="entry name" value="Bira Bifunctional Protein, Domain 2"/>
    <property type="match status" value="1"/>
</dbReference>
<dbReference type="InterPro" id="IPR045864">
    <property type="entry name" value="aa-tRNA-synth_II/BPL/LPL"/>
</dbReference>
<dbReference type="STRING" id="474950.SAMN05421771_1171"/>
<sequence>MASSSIKAVRGTRDLLPPETDLWNRVEATARAVFARYGFGEIRTPLFEETSLFARGVGEETDIVSKEMYTWEDRARAASEKAQSLTLRPENTAGVVRAYIEHKLGDTGNLQKLFYIGPMFRRERPQRGRYRQFWQIGAEVIGPPTSGAESAVRDAEVLEMLASLLDELGITGWTLSVNSVGSSTDRPRYVAALREALAPIKDQLSPDNQRRAETNPLRVLDSKEETDQALIDGLPKIADFLDAESTEHFRQVLAALDACGVPYTVNPRLVRGLDYYTRTTFEFSHSVGLGSQNALLGGGRYDGLSEMLGGPRAPGIGFAIGEDRLILTLQAQAKAASATKKLDAFIAPMGVERNAAALALAKDLRRAGLSVEVGDGGFRLKKSFEAADKVARRIVILGEDEVASEVYTVKEFATATQTKVPKAELVEALQA</sequence>
<comment type="subunit">
    <text evidence="2 8">Homodimer.</text>
</comment>
<name>A0A1I6LRT6_9BACT</name>
<keyword evidence="5 8" id="KW-0648">Protein biosynthesis</keyword>
<dbReference type="PANTHER" id="PTHR43707">
    <property type="entry name" value="HISTIDYL-TRNA SYNTHETASE"/>
    <property type="match status" value="1"/>
</dbReference>
<gene>
    <name evidence="8" type="primary">hisS</name>
    <name evidence="11" type="ORF">SAMN05421771_1171</name>
</gene>
<feature type="binding site" evidence="9">
    <location>
        <position position="139"/>
    </location>
    <ligand>
        <name>L-histidine</name>
        <dbReference type="ChEBI" id="CHEBI:57595"/>
    </ligand>
</feature>
<dbReference type="Proteomes" id="UP000199024">
    <property type="component" value="Unassembled WGS sequence"/>
</dbReference>
<keyword evidence="12" id="KW-1185">Reference proteome</keyword>
<evidence type="ECO:0000313" key="12">
    <source>
        <dbReference type="Proteomes" id="UP000199024"/>
    </source>
</evidence>
<keyword evidence="3 8" id="KW-0436">Ligase</keyword>
<dbReference type="EMBL" id="FOZL01000001">
    <property type="protein sequence ID" value="SFS06143.1"/>
    <property type="molecule type" value="Genomic_DNA"/>
</dbReference>
<dbReference type="InterPro" id="IPR004154">
    <property type="entry name" value="Anticodon-bd"/>
</dbReference>
<feature type="binding site" evidence="9">
    <location>
        <position position="135"/>
    </location>
    <ligand>
        <name>L-histidine</name>
        <dbReference type="ChEBI" id="CHEBI:57595"/>
    </ligand>
</feature>
<comment type="catalytic activity">
    <reaction evidence="7 8">
        <text>tRNA(His) + L-histidine + ATP = L-histidyl-tRNA(His) + AMP + diphosphate + H(+)</text>
        <dbReference type="Rhea" id="RHEA:17313"/>
        <dbReference type="Rhea" id="RHEA-COMP:9665"/>
        <dbReference type="Rhea" id="RHEA-COMP:9689"/>
        <dbReference type="ChEBI" id="CHEBI:15378"/>
        <dbReference type="ChEBI" id="CHEBI:30616"/>
        <dbReference type="ChEBI" id="CHEBI:33019"/>
        <dbReference type="ChEBI" id="CHEBI:57595"/>
        <dbReference type="ChEBI" id="CHEBI:78442"/>
        <dbReference type="ChEBI" id="CHEBI:78527"/>
        <dbReference type="ChEBI" id="CHEBI:456215"/>
        <dbReference type="EC" id="6.1.1.21"/>
    </reaction>
</comment>
<dbReference type="OrthoDB" id="9800814at2"/>
<protein>
    <recommendedName>
        <fullName evidence="8">Histidine--tRNA ligase</fullName>
        <ecNumber evidence="8">6.1.1.21</ecNumber>
    </recommendedName>
    <alternativeName>
        <fullName evidence="8">Histidyl-tRNA synthetase</fullName>
        <shortName evidence="8">HisRS</shortName>
    </alternativeName>
</protein>
<dbReference type="GO" id="GO:0005737">
    <property type="term" value="C:cytoplasm"/>
    <property type="evidence" value="ECO:0007669"/>
    <property type="project" value="UniProtKB-SubCell"/>
</dbReference>
<dbReference type="InterPro" id="IPR015807">
    <property type="entry name" value="His-tRNA-ligase"/>
</dbReference>
<evidence type="ECO:0000313" key="11">
    <source>
        <dbReference type="EMBL" id="SFS06143.1"/>
    </source>
</evidence>
<evidence type="ECO:0000256" key="6">
    <source>
        <dbReference type="ARBA" id="ARBA00023146"/>
    </source>
</evidence>
<keyword evidence="4 8" id="KW-0547">Nucleotide-binding</keyword>
<feature type="binding site" evidence="9">
    <location>
        <begin position="90"/>
        <end position="92"/>
    </location>
    <ligand>
        <name>L-histidine</name>
        <dbReference type="ChEBI" id="CHEBI:57595"/>
    </ligand>
</feature>
<evidence type="ECO:0000256" key="3">
    <source>
        <dbReference type="ARBA" id="ARBA00022598"/>
    </source>
</evidence>
<dbReference type="SUPFAM" id="SSF52954">
    <property type="entry name" value="Class II aaRS ABD-related"/>
    <property type="match status" value="1"/>
</dbReference>
<dbReference type="CDD" id="cd00773">
    <property type="entry name" value="HisRS-like_core"/>
    <property type="match status" value="1"/>
</dbReference>
<feature type="binding site" evidence="9">
    <location>
        <position position="121"/>
    </location>
    <ligand>
        <name>L-histidine</name>
        <dbReference type="ChEBI" id="CHEBI:57595"/>
    </ligand>
</feature>
<dbReference type="InterPro" id="IPR006195">
    <property type="entry name" value="aa-tRNA-synth_II"/>
</dbReference>
<dbReference type="InterPro" id="IPR041715">
    <property type="entry name" value="HisRS-like_core"/>
</dbReference>
<dbReference type="Gene3D" id="3.40.50.800">
    <property type="entry name" value="Anticodon-binding domain"/>
    <property type="match status" value="1"/>
</dbReference>
<dbReference type="PIRSF" id="PIRSF001549">
    <property type="entry name" value="His-tRNA_synth"/>
    <property type="match status" value="1"/>
</dbReference>
<comment type="subcellular location">
    <subcellularLocation>
        <location evidence="8">Cytoplasm</location>
    </subcellularLocation>
</comment>
<evidence type="ECO:0000256" key="5">
    <source>
        <dbReference type="ARBA" id="ARBA00022917"/>
    </source>
</evidence>
<organism evidence="11 12">
    <name type="scientific">Granulicella pectinivorans</name>
    <dbReference type="NCBI Taxonomy" id="474950"/>
    <lineage>
        <taxon>Bacteria</taxon>
        <taxon>Pseudomonadati</taxon>
        <taxon>Acidobacteriota</taxon>
        <taxon>Terriglobia</taxon>
        <taxon>Terriglobales</taxon>
        <taxon>Acidobacteriaceae</taxon>
        <taxon>Granulicella</taxon>
    </lineage>
</organism>
<feature type="binding site" evidence="9">
    <location>
        <begin position="275"/>
        <end position="276"/>
    </location>
    <ligand>
        <name>L-histidine</name>
        <dbReference type="ChEBI" id="CHEBI:57595"/>
    </ligand>
</feature>
<dbReference type="EC" id="6.1.1.21" evidence="8"/>
<evidence type="ECO:0000259" key="10">
    <source>
        <dbReference type="PROSITE" id="PS50862"/>
    </source>
</evidence>
<evidence type="ECO:0000256" key="7">
    <source>
        <dbReference type="ARBA" id="ARBA00047639"/>
    </source>
</evidence>
<feature type="domain" description="Aminoacyl-transfer RNA synthetases class-II family profile" evidence="10">
    <location>
        <begin position="1"/>
        <end position="348"/>
    </location>
</feature>
<feature type="binding site" evidence="9">
    <location>
        <position position="271"/>
    </location>
    <ligand>
        <name>L-histidine</name>
        <dbReference type="ChEBI" id="CHEBI:57595"/>
    </ligand>
</feature>
<dbReference type="PROSITE" id="PS50862">
    <property type="entry name" value="AA_TRNA_LIGASE_II"/>
    <property type="match status" value="1"/>
</dbReference>
<dbReference type="InterPro" id="IPR004516">
    <property type="entry name" value="HisRS/HisZ"/>
</dbReference>
<keyword evidence="6 8" id="KW-0030">Aminoacyl-tRNA synthetase</keyword>
<dbReference type="InterPro" id="IPR036621">
    <property type="entry name" value="Anticodon-bd_dom_sf"/>
</dbReference>
<reference evidence="11 12" key="1">
    <citation type="submission" date="2016-10" db="EMBL/GenBank/DDBJ databases">
        <authorList>
            <person name="de Groot N.N."/>
        </authorList>
    </citation>
    <scope>NUCLEOTIDE SEQUENCE [LARGE SCALE GENOMIC DNA]</scope>
    <source>
        <strain evidence="11 12">DSM 21001</strain>
    </source>
</reference>
<keyword evidence="8" id="KW-0963">Cytoplasm</keyword>
<dbReference type="RefSeq" id="WP_089837459.1">
    <property type="nucleotide sequence ID" value="NZ_FOZL01000001.1"/>
</dbReference>
<dbReference type="NCBIfam" id="TIGR00442">
    <property type="entry name" value="hisS"/>
    <property type="match status" value="1"/>
</dbReference>
<dbReference type="GO" id="GO:0004821">
    <property type="term" value="F:histidine-tRNA ligase activity"/>
    <property type="evidence" value="ECO:0007669"/>
    <property type="project" value="UniProtKB-UniRule"/>
</dbReference>
<dbReference type="SUPFAM" id="SSF55681">
    <property type="entry name" value="Class II aaRS and biotin synthetases"/>
    <property type="match status" value="1"/>
</dbReference>
<evidence type="ECO:0000256" key="9">
    <source>
        <dbReference type="PIRSR" id="PIRSR001549-1"/>
    </source>
</evidence>
<keyword evidence="8" id="KW-0067">ATP-binding</keyword>
<evidence type="ECO:0000256" key="2">
    <source>
        <dbReference type="ARBA" id="ARBA00011738"/>
    </source>
</evidence>
<dbReference type="Pfam" id="PF03129">
    <property type="entry name" value="HGTP_anticodon"/>
    <property type="match status" value="1"/>
</dbReference>
<dbReference type="HAMAP" id="MF_00127">
    <property type="entry name" value="His_tRNA_synth"/>
    <property type="match status" value="1"/>
</dbReference>
<dbReference type="GO" id="GO:0005524">
    <property type="term" value="F:ATP binding"/>
    <property type="evidence" value="ECO:0007669"/>
    <property type="project" value="UniProtKB-UniRule"/>
</dbReference>